<dbReference type="PANTHER" id="PTHR24276:SF91">
    <property type="entry name" value="AT26814P-RELATED"/>
    <property type="match status" value="1"/>
</dbReference>
<name>A0A194R3K5_PAPMA</name>
<keyword evidence="5" id="KW-0720">Serine protease</keyword>
<feature type="non-terminal residue" evidence="11">
    <location>
        <position position="1"/>
    </location>
</feature>
<dbReference type="GO" id="GO:0090729">
    <property type="term" value="F:toxin activity"/>
    <property type="evidence" value="ECO:0007669"/>
    <property type="project" value="UniProtKB-KW"/>
</dbReference>
<dbReference type="SMART" id="SM00020">
    <property type="entry name" value="Tryp_SPc"/>
    <property type="match status" value="1"/>
</dbReference>
<evidence type="ECO:0000256" key="3">
    <source>
        <dbReference type="ARBA" id="ARBA00022670"/>
    </source>
</evidence>
<dbReference type="FunFam" id="2.40.10.10:FF:000068">
    <property type="entry name" value="transmembrane protease serine 2"/>
    <property type="match status" value="1"/>
</dbReference>
<dbReference type="InterPro" id="IPR050430">
    <property type="entry name" value="Peptidase_S1"/>
</dbReference>
<dbReference type="InParanoid" id="A0A194R3K5"/>
<dbReference type="Proteomes" id="UP000053240">
    <property type="component" value="Unassembled WGS sequence"/>
</dbReference>
<keyword evidence="7" id="KW-1199">Hemostasis impairing toxin</keyword>
<dbReference type="GO" id="GO:0006508">
    <property type="term" value="P:proteolysis"/>
    <property type="evidence" value="ECO:0007669"/>
    <property type="project" value="UniProtKB-KW"/>
</dbReference>
<dbReference type="InterPro" id="IPR043504">
    <property type="entry name" value="Peptidase_S1_PA_chymotrypsin"/>
</dbReference>
<keyword evidence="4" id="KW-0378">Hydrolase</keyword>
<evidence type="ECO:0000256" key="8">
    <source>
        <dbReference type="ARBA" id="ARBA00055534"/>
    </source>
</evidence>
<reference evidence="11 12" key="1">
    <citation type="journal article" date="2015" name="Nat. Commun.">
        <title>Outbred genome sequencing and CRISPR/Cas9 gene editing in butterflies.</title>
        <authorList>
            <person name="Li X."/>
            <person name="Fan D."/>
            <person name="Zhang W."/>
            <person name="Liu G."/>
            <person name="Zhang L."/>
            <person name="Zhao L."/>
            <person name="Fang X."/>
            <person name="Chen L."/>
            <person name="Dong Y."/>
            <person name="Chen Y."/>
            <person name="Ding Y."/>
            <person name="Zhao R."/>
            <person name="Feng M."/>
            <person name="Zhu Y."/>
            <person name="Feng Y."/>
            <person name="Jiang X."/>
            <person name="Zhu D."/>
            <person name="Xiang H."/>
            <person name="Feng X."/>
            <person name="Li S."/>
            <person name="Wang J."/>
            <person name="Zhang G."/>
            <person name="Kronforst M.R."/>
            <person name="Wang W."/>
        </authorList>
    </citation>
    <scope>NUCLEOTIDE SEQUENCE [LARGE SCALE GENOMIC DNA]</scope>
    <source>
        <strain evidence="11">Ya'a_city_454_Pm</strain>
        <tissue evidence="11">Whole body</tissue>
    </source>
</reference>
<dbReference type="EMBL" id="KQ460779">
    <property type="protein sequence ID" value="KPJ12277.1"/>
    <property type="molecule type" value="Genomic_DNA"/>
</dbReference>
<evidence type="ECO:0000256" key="7">
    <source>
        <dbReference type="ARBA" id="ARBA00023240"/>
    </source>
</evidence>
<dbReference type="InterPro" id="IPR009003">
    <property type="entry name" value="Peptidase_S1_PA"/>
</dbReference>
<keyword evidence="6" id="KW-1015">Disulfide bond</keyword>
<dbReference type="InterPro" id="IPR001254">
    <property type="entry name" value="Trypsin_dom"/>
</dbReference>
<sequence length="228" mass="26161">IFLVLTPVLSYRFLPEHEVNYNSISLQHTYTPNIEEVPHHVLIIYSNLFCSGSLVSSITVVTAASCFWKNTDEKVMVKVGSNILSDGKNIYNVDSIKIHEYYKHLGDTDNDIALLLLKNHVSFSTGVKKIILVEPETVLRENTVMTVSGWSTSVRRLYDNGGPAVYQDLLVGIMSFGNAEPKEPYLAVFTNISYFYRWIMLNTKRFLRRRCETNQESDFNSYSYEYAE</sequence>
<gene>
    <name evidence="11" type="ORF">RR48_11533</name>
</gene>
<dbReference type="SUPFAM" id="SSF50494">
    <property type="entry name" value="Trypsin-like serine proteases"/>
    <property type="match status" value="1"/>
</dbReference>
<organism evidence="11 12">
    <name type="scientific">Papilio machaon</name>
    <name type="common">Old World swallowtail butterfly</name>
    <dbReference type="NCBI Taxonomy" id="76193"/>
    <lineage>
        <taxon>Eukaryota</taxon>
        <taxon>Metazoa</taxon>
        <taxon>Ecdysozoa</taxon>
        <taxon>Arthropoda</taxon>
        <taxon>Hexapoda</taxon>
        <taxon>Insecta</taxon>
        <taxon>Pterygota</taxon>
        <taxon>Neoptera</taxon>
        <taxon>Endopterygota</taxon>
        <taxon>Lepidoptera</taxon>
        <taxon>Glossata</taxon>
        <taxon>Ditrysia</taxon>
        <taxon>Papilionoidea</taxon>
        <taxon>Papilionidae</taxon>
        <taxon>Papilioninae</taxon>
        <taxon>Papilio</taxon>
    </lineage>
</organism>
<evidence type="ECO:0000256" key="6">
    <source>
        <dbReference type="ARBA" id="ARBA00023157"/>
    </source>
</evidence>
<dbReference type="Gene3D" id="2.40.10.10">
    <property type="entry name" value="Trypsin-like serine proteases"/>
    <property type="match status" value="2"/>
</dbReference>
<keyword evidence="3" id="KW-0645">Protease</keyword>
<dbReference type="Pfam" id="PF00089">
    <property type="entry name" value="Trypsin"/>
    <property type="match status" value="1"/>
</dbReference>
<comment type="subcellular location">
    <subcellularLocation>
        <location evidence="1">Secreted</location>
        <location evidence="1">Extracellular space</location>
    </subcellularLocation>
</comment>
<proteinExistence type="predicted"/>
<keyword evidence="12" id="KW-1185">Reference proteome</keyword>
<evidence type="ECO:0000256" key="2">
    <source>
        <dbReference type="ARBA" id="ARBA00022656"/>
    </source>
</evidence>
<dbReference type="GO" id="GO:0004252">
    <property type="term" value="F:serine-type endopeptidase activity"/>
    <property type="evidence" value="ECO:0007669"/>
    <property type="project" value="InterPro"/>
</dbReference>
<evidence type="ECO:0000313" key="11">
    <source>
        <dbReference type="EMBL" id="KPJ12277.1"/>
    </source>
</evidence>
<dbReference type="PROSITE" id="PS50240">
    <property type="entry name" value="TRYPSIN_DOM"/>
    <property type="match status" value="1"/>
</dbReference>
<evidence type="ECO:0000256" key="1">
    <source>
        <dbReference type="ARBA" id="ARBA00004239"/>
    </source>
</evidence>
<keyword evidence="9" id="KW-1205">Fibrinolytic toxin</keyword>
<evidence type="ECO:0000256" key="5">
    <source>
        <dbReference type="ARBA" id="ARBA00022825"/>
    </source>
</evidence>
<comment type="function">
    <text evidence="8">Fibrinolytic activity; shows preferential cleavage of Arg-Gly bonds in all three fibrinogen chains. Contact with the caterpillars causes severe bleeding, due the anticoagulant effect of the protein.</text>
</comment>
<evidence type="ECO:0000313" key="12">
    <source>
        <dbReference type="Proteomes" id="UP000053240"/>
    </source>
</evidence>
<evidence type="ECO:0000259" key="10">
    <source>
        <dbReference type="PROSITE" id="PS50240"/>
    </source>
</evidence>
<evidence type="ECO:0000256" key="4">
    <source>
        <dbReference type="ARBA" id="ARBA00022801"/>
    </source>
</evidence>
<dbReference type="PANTHER" id="PTHR24276">
    <property type="entry name" value="POLYSERASE-RELATED"/>
    <property type="match status" value="1"/>
</dbReference>
<dbReference type="AlphaFoldDB" id="A0A194R3K5"/>
<keyword evidence="2" id="KW-0800">Toxin</keyword>
<protein>
    <submittedName>
        <fullName evidence="11">Trypsin epsilon</fullName>
    </submittedName>
</protein>
<evidence type="ECO:0000256" key="9">
    <source>
        <dbReference type="ARBA" id="ARBA00084094"/>
    </source>
</evidence>
<feature type="domain" description="Peptidase S1" evidence="10">
    <location>
        <begin position="23"/>
        <end position="204"/>
    </location>
</feature>
<dbReference type="GO" id="GO:0005576">
    <property type="term" value="C:extracellular region"/>
    <property type="evidence" value="ECO:0007669"/>
    <property type="project" value="UniProtKB-SubCell"/>
</dbReference>
<accession>A0A194R3K5</accession>